<name>A0A6A0GRA2_HYAAZ</name>
<dbReference type="SUPFAM" id="SSF81606">
    <property type="entry name" value="PP2C-like"/>
    <property type="match status" value="1"/>
</dbReference>
<dbReference type="EMBL" id="JQDR03016457">
    <property type="protein sequence ID" value="KAA0185235.1"/>
    <property type="molecule type" value="Genomic_DNA"/>
</dbReference>
<protein>
    <submittedName>
        <fullName evidence="2">Uncharacterized protein</fullName>
    </submittedName>
</protein>
<dbReference type="InterPro" id="IPR036457">
    <property type="entry name" value="PPM-type-like_dom_sf"/>
</dbReference>
<gene>
    <name evidence="2" type="ORF">HAZT_HAZT009319</name>
</gene>
<reference evidence="2" key="1">
    <citation type="submission" date="2014-08" db="EMBL/GenBank/DDBJ databases">
        <authorList>
            <person name="Murali S."/>
            <person name="Richards S."/>
            <person name="Bandaranaike D."/>
            <person name="Bellair M."/>
            <person name="Blankenburg K."/>
            <person name="Chao H."/>
            <person name="Dinh H."/>
            <person name="Doddapaneni H."/>
            <person name="Dugan-Rocha S."/>
            <person name="Elkadiri S."/>
            <person name="Gnanaolivu R."/>
            <person name="Hughes D."/>
            <person name="Lee S."/>
            <person name="Li M."/>
            <person name="Ming W."/>
            <person name="Munidasa M."/>
            <person name="Muniz J."/>
            <person name="Nguyen L."/>
            <person name="Osuji N."/>
            <person name="Pu L.-L."/>
            <person name="Puazo M."/>
            <person name="Skinner E."/>
            <person name="Qu C."/>
            <person name="Quiroz J."/>
            <person name="Raj R."/>
            <person name="Weissenberger G."/>
            <person name="Xin Y."/>
            <person name="Zou X."/>
            <person name="Han Y."/>
            <person name="Worley K."/>
            <person name="Muzny D."/>
            <person name="Gibbs R."/>
        </authorList>
    </citation>
    <scope>NUCLEOTIDE SEQUENCE</scope>
    <source>
        <strain evidence="2">HAZT.00-mixed</strain>
        <tissue evidence="2">Whole organism</tissue>
    </source>
</reference>
<proteinExistence type="predicted"/>
<dbReference type="OrthoDB" id="6351937at2759"/>
<feature type="region of interest" description="Disordered" evidence="1">
    <location>
        <begin position="127"/>
        <end position="153"/>
    </location>
</feature>
<comment type="caution">
    <text evidence="2">The sequence shown here is derived from an EMBL/GenBank/DDBJ whole genome shotgun (WGS) entry which is preliminary data.</text>
</comment>
<reference evidence="2" key="2">
    <citation type="journal article" date="2018" name="Environ. Sci. Technol.">
        <title>The Toxicogenome of Hyalella azteca: A Model for Sediment Ecotoxicology and Evolutionary Toxicology.</title>
        <authorList>
            <person name="Poynton H.C."/>
            <person name="Hasenbein S."/>
            <person name="Benoit J.B."/>
            <person name="Sepulveda M.S."/>
            <person name="Poelchau M.F."/>
            <person name="Hughes D.S.T."/>
            <person name="Murali S.C."/>
            <person name="Chen S."/>
            <person name="Glastad K.M."/>
            <person name="Goodisman M.A.D."/>
            <person name="Werren J.H."/>
            <person name="Vineis J.H."/>
            <person name="Bowen J.L."/>
            <person name="Friedrich M."/>
            <person name="Jones J."/>
            <person name="Robertson H.M."/>
            <person name="Feyereisen R."/>
            <person name="Mechler-Hickson A."/>
            <person name="Mathers N."/>
            <person name="Lee C.E."/>
            <person name="Colbourne J.K."/>
            <person name="Biales A."/>
            <person name="Johnston J.S."/>
            <person name="Wellborn G.A."/>
            <person name="Rosendale A.J."/>
            <person name="Cridge A.G."/>
            <person name="Munoz-Torres M.C."/>
            <person name="Bain P.A."/>
            <person name="Manny A.R."/>
            <person name="Major K.M."/>
            <person name="Lambert F.N."/>
            <person name="Vulpe C.D."/>
            <person name="Tuck P."/>
            <person name="Blalock B.J."/>
            <person name="Lin Y.Y."/>
            <person name="Smith M.E."/>
            <person name="Ochoa-Acuna H."/>
            <person name="Chen M.M."/>
            <person name="Childers C.P."/>
            <person name="Qu J."/>
            <person name="Dugan S."/>
            <person name="Lee S.L."/>
            <person name="Chao H."/>
            <person name="Dinh H."/>
            <person name="Han Y."/>
            <person name="Doddapaneni H."/>
            <person name="Worley K.C."/>
            <person name="Muzny D.M."/>
            <person name="Gibbs R.A."/>
            <person name="Richards S."/>
        </authorList>
    </citation>
    <scope>NUCLEOTIDE SEQUENCE</scope>
    <source>
        <strain evidence="2">HAZT.00-mixed</strain>
        <tissue evidence="2">Whole organism</tissue>
    </source>
</reference>
<evidence type="ECO:0000256" key="1">
    <source>
        <dbReference type="SAM" id="MobiDB-lite"/>
    </source>
</evidence>
<sequence>MITGVRLGNHEITRCIGNYFLKGGYKEFDILSPASAEPVISVPHIDVVPIDDSCSDGLYKSYQEATGSQQVNKEIAQMVVEQTVVDKVVRLHHDRYLTQQNNFSGRDDITLVIRNFSFRLRGPCSGSRSPAGALAPGPSCALEPPLAESRDAGSSEEVLYIVLTSVQSLD</sequence>
<dbReference type="Gene3D" id="3.60.40.10">
    <property type="entry name" value="PPM-type phosphatase domain"/>
    <property type="match status" value="1"/>
</dbReference>
<dbReference type="AlphaFoldDB" id="A0A6A0GRA2"/>
<organism evidence="2">
    <name type="scientific">Hyalella azteca</name>
    <name type="common">Amphipod</name>
    <dbReference type="NCBI Taxonomy" id="294128"/>
    <lineage>
        <taxon>Eukaryota</taxon>
        <taxon>Metazoa</taxon>
        <taxon>Ecdysozoa</taxon>
        <taxon>Arthropoda</taxon>
        <taxon>Crustacea</taxon>
        <taxon>Multicrustacea</taxon>
        <taxon>Malacostraca</taxon>
        <taxon>Eumalacostraca</taxon>
        <taxon>Peracarida</taxon>
        <taxon>Amphipoda</taxon>
        <taxon>Senticaudata</taxon>
        <taxon>Talitrida</taxon>
        <taxon>Talitroidea</taxon>
        <taxon>Hyalellidae</taxon>
        <taxon>Hyalella</taxon>
    </lineage>
</organism>
<reference evidence="2" key="3">
    <citation type="submission" date="2019-06" db="EMBL/GenBank/DDBJ databases">
        <authorList>
            <person name="Poynton C."/>
            <person name="Hasenbein S."/>
            <person name="Benoit J.B."/>
            <person name="Sepulveda M.S."/>
            <person name="Poelchau M.F."/>
            <person name="Murali S.C."/>
            <person name="Chen S."/>
            <person name="Glastad K.M."/>
            <person name="Werren J.H."/>
            <person name="Vineis J.H."/>
            <person name="Bowen J.L."/>
            <person name="Friedrich M."/>
            <person name="Jones J."/>
            <person name="Robertson H.M."/>
            <person name="Feyereisen R."/>
            <person name="Mechler-Hickson A."/>
            <person name="Mathers N."/>
            <person name="Lee C.E."/>
            <person name="Colbourne J.K."/>
            <person name="Biales A."/>
            <person name="Johnston J.S."/>
            <person name="Wellborn G.A."/>
            <person name="Rosendale A.J."/>
            <person name="Cridge A.G."/>
            <person name="Munoz-Torres M.C."/>
            <person name="Bain P.A."/>
            <person name="Manny A.R."/>
            <person name="Major K.M."/>
            <person name="Lambert F.N."/>
            <person name="Vulpe C.D."/>
            <person name="Tuck P."/>
            <person name="Blalock B.J."/>
            <person name="Lin Y.-Y."/>
            <person name="Smith M.E."/>
            <person name="Ochoa-Acuna H."/>
            <person name="Chen M.-J.M."/>
            <person name="Childers C.P."/>
            <person name="Qu J."/>
            <person name="Dugan S."/>
            <person name="Lee S.L."/>
            <person name="Chao H."/>
            <person name="Dinh H."/>
            <person name="Han Y."/>
            <person name="Doddapaneni H."/>
            <person name="Worley K.C."/>
            <person name="Muzny D.M."/>
            <person name="Gibbs R.A."/>
            <person name="Richards S."/>
        </authorList>
    </citation>
    <scope>NUCLEOTIDE SEQUENCE</scope>
    <source>
        <strain evidence="2">HAZT.00-mixed</strain>
        <tissue evidence="2">Whole organism</tissue>
    </source>
</reference>
<accession>A0A6A0GRA2</accession>
<evidence type="ECO:0000313" key="2">
    <source>
        <dbReference type="EMBL" id="KAA0185235.1"/>
    </source>
</evidence>
<dbReference type="Proteomes" id="UP000711488">
    <property type="component" value="Unassembled WGS sequence"/>
</dbReference>